<proteinExistence type="predicted"/>
<dbReference type="Proteomes" id="UP001596147">
    <property type="component" value="Unassembled WGS sequence"/>
</dbReference>
<dbReference type="EMBL" id="JBHSMC010000015">
    <property type="protein sequence ID" value="MFC5465609.1"/>
    <property type="molecule type" value="Genomic_DNA"/>
</dbReference>
<sequence>MKYFAILLFSFILLTGCGSKDADKPKTDETAKAPVEKTETKAIPTLEELIAESKLDEQMLAACGDMKIEYIEAKLRAGDTKPAIVSICHHGGDVSLEGETAHTMVAMPVENSDKWDIQDIDQSEIVHPAAFLGTIQNTDGSEIVIIEQYESPAAFGGRGFQYVYFDETPKVDTQFTQHTLSGDMTLDNGKVLVQDESVLETFTFEKGEFQHRSELKNLDNSANVVITYDKNAQGKLIFSENNFTTLDVKVGDRISFRRAKPIPLTDFQIRTNLTREENNVDTFVVTEDMLGKTIEAGEYPYDASTMSTFIIGKGGQPDLLLHGYFDLLKTGIMPGSKIQLTDSNKNIEKTLGTPIETFGFAGANYLNYGKFAYAVPFLESEGEKIYGIARILDDSEKVNTMDLRSAWGEPTNEAIDELGDPALLTWTYEFSPEYRVRVSFDSDKWNANVTEFTLLRTYNE</sequence>
<dbReference type="PROSITE" id="PS51257">
    <property type="entry name" value="PROKAR_LIPOPROTEIN"/>
    <property type="match status" value="1"/>
</dbReference>
<evidence type="ECO:0000313" key="1">
    <source>
        <dbReference type="EMBL" id="MFC5465609.1"/>
    </source>
</evidence>
<dbReference type="InterPro" id="IPR025453">
    <property type="entry name" value="DUF4309"/>
</dbReference>
<protein>
    <submittedName>
        <fullName evidence="1">DUF4309 domain-containing protein</fullName>
    </submittedName>
</protein>
<reference evidence="2" key="1">
    <citation type="journal article" date="2019" name="Int. J. Syst. Evol. Microbiol.">
        <title>The Global Catalogue of Microorganisms (GCM) 10K type strain sequencing project: providing services to taxonomists for standard genome sequencing and annotation.</title>
        <authorList>
            <consortium name="The Broad Institute Genomics Platform"/>
            <consortium name="The Broad Institute Genome Sequencing Center for Infectious Disease"/>
            <person name="Wu L."/>
            <person name="Ma J."/>
        </authorList>
    </citation>
    <scope>NUCLEOTIDE SEQUENCE [LARGE SCALE GENOMIC DNA]</scope>
    <source>
        <strain evidence="2">CGMCC 1.12237</strain>
    </source>
</reference>
<organism evidence="1 2">
    <name type="scientific">Lederbergia graminis</name>
    <dbReference type="NCBI Taxonomy" id="735518"/>
    <lineage>
        <taxon>Bacteria</taxon>
        <taxon>Bacillati</taxon>
        <taxon>Bacillota</taxon>
        <taxon>Bacilli</taxon>
        <taxon>Bacillales</taxon>
        <taxon>Bacillaceae</taxon>
        <taxon>Lederbergia</taxon>
    </lineage>
</organism>
<accession>A0ABW0LIL4</accession>
<name>A0ABW0LIL4_9BACI</name>
<dbReference type="RefSeq" id="WP_382352295.1">
    <property type="nucleotide sequence ID" value="NZ_JBHSMC010000015.1"/>
</dbReference>
<dbReference type="Pfam" id="PF14172">
    <property type="entry name" value="DUF4309"/>
    <property type="match status" value="1"/>
</dbReference>
<evidence type="ECO:0000313" key="2">
    <source>
        <dbReference type="Proteomes" id="UP001596147"/>
    </source>
</evidence>
<keyword evidence="2" id="KW-1185">Reference proteome</keyword>
<comment type="caution">
    <text evidence="1">The sequence shown here is derived from an EMBL/GenBank/DDBJ whole genome shotgun (WGS) entry which is preliminary data.</text>
</comment>
<gene>
    <name evidence="1" type="ORF">ACFPM4_12730</name>
</gene>